<dbReference type="VEuPathDB" id="AmoebaDB:DDB_G0282647"/>
<dbReference type="SUPFAM" id="SSF52540">
    <property type="entry name" value="P-loop containing nucleoside triphosphate hydrolases"/>
    <property type="match status" value="1"/>
</dbReference>
<protein>
    <recommendedName>
        <fullName evidence="6">Rab GTPase domain-containing protein</fullName>
    </recommendedName>
</protein>
<dbReference type="SMR" id="Q54S65"/>
<evidence type="ECO:0008006" key="6">
    <source>
        <dbReference type="Google" id="ProtNLM"/>
    </source>
</evidence>
<dbReference type="InterPro" id="IPR050227">
    <property type="entry name" value="Rab"/>
</dbReference>
<dbReference type="GO" id="GO:0003924">
    <property type="term" value="F:GTPase activity"/>
    <property type="evidence" value="ECO:0000318"/>
    <property type="project" value="GO_Central"/>
</dbReference>
<accession>Q54S65</accession>
<evidence type="ECO:0000313" key="4">
    <source>
        <dbReference type="EMBL" id="EAL66183.1"/>
    </source>
</evidence>
<sequence length="257" mass="29854">MIKDTHYDHFFKIIILGNKDINKKDFIDNSFSEFNLEKNKLQQQQINIQQTLNSESKIRLFQYGNKRIKLQLLRYDPGVGDSTISKVFRGTHCLIVMFDSNNKDSISNLSCWVQESRRYSKIDTPIIILGINNTDDEQKLYEQDLIEQLDEIKRSFNNNNNTEIPIFQITLNNPNPNISKQLFDSILKVSIEFQNKNDPNNLINSSNNNNIIKTTATTTTSNDMPTTITISQSQHVSTSNNPKRKTNILSFLLFWRK</sequence>
<keyword evidence="2" id="KW-0342">GTP-binding</keyword>
<dbReference type="GO" id="GO:0005525">
    <property type="term" value="F:GTP binding"/>
    <property type="evidence" value="ECO:0000318"/>
    <property type="project" value="GO_Central"/>
</dbReference>
<reference evidence="4 5" key="1">
    <citation type="journal article" date="2005" name="Nature">
        <title>The genome of the social amoeba Dictyostelium discoideum.</title>
        <authorList>
            <consortium name="The Dictyostelium discoideum Sequencing Consortium"/>
            <person name="Eichinger L."/>
            <person name="Pachebat J.A."/>
            <person name="Glockner G."/>
            <person name="Rajandream M.A."/>
            <person name="Sucgang R."/>
            <person name="Berriman M."/>
            <person name="Song J."/>
            <person name="Olsen R."/>
            <person name="Szafranski K."/>
            <person name="Xu Q."/>
            <person name="Tunggal B."/>
            <person name="Kummerfeld S."/>
            <person name="Madera M."/>
            <person name="Konfortov B.A."/>
            <person name="Rivero F."/>
            <person name="Bankier A.T."/>
            <person name="Lehmann R."/>
            <person name="Hamlin N."/>
            <person name="Davies R."/>
            <person name="Gaudet P."/>
            <person name="Fey P."/>
            <person name="Pilcher K."/>
            <person name="Chen G."/>
            <person name="Saunders D."/>
            <person name="Sodergren E."/>
            <person name="Davis P."/>
            <person name="Kerhornou A."/>
            <person name="Nie X."/>
            <person name="Hall N."/>
            <person name="Anjard C."/>
            <person name="Hemphill L."/>
            <person name="Bason N."/>
            <person name="Farbrother P."/>
            <person name="Desany B."/>
            <person name="Just E."/>
            <person name="Morio T."/>
            <person name="Rost R."/>
            <person name="Churcher C."/>
            <person name="Cooper J."/>
            <person name="Haydock S."/>
            <person name="van Driessche N."/>
            <person name="Cronin A."/>
            <person name="Goodhead I."/>
            <person name="Muzny D."/>
            <person name="Mourier T."/>
            <person name="Pain A."/>
            <person name="Lu M."/>
            <person name="Harper D."/>
            <person name="Lindsay R."/>
            <person name="Hauser H."/>
            <person name="James K."/>
            <person name="Quiles M."/>
            <person name="Madan Babu M."/>
            <person name="Saito T."/>
            <person name="Buchrieser C."/>
            <person name="Wardroper A."/>
            <person name="Felder M."/>
            <person name="Thangavelu M."/>
            <person name="Johnson D."/>
            <person name="Knights A."/>
            <person name="Loulseged H."/>
            <person name="Mungall K."/>
            <person name="Oliver K."/>
            <person name="Price C."/>
            <person name="Quail M.A."/>
            <person name="Urushihara H."/>
            <person name="Hernandez J."/>
            <person name="Rabbinowitsch E."/>
            <person name="Steffen D."/>
            <person name="Sanders M."/>
            <person name="Ma J."/>
            <person name="Kohara Y."/>
            <person name="Sharp S."/>
            <person name="Simmonds M."/>
            <person name="Spiegler S."/>
            <person name="Tivey A."/>
            <person name="Sugano S."/>
            <person name="White B."/>
            <person name="Walker D."/>
            <person name="Woodward J."/>
            <person name="Winckler T."/>
            <person name="Tanaka Y."/>
            <person name="Shaulsky G."/>
            <person name="Schleicher M."/>
            <person name="Weinstock G."/>
            <person name="Rosenthal A."/>
            <person name="Cox E.C."/>
            <person name="Chisholm R.L."/>
            <person name="Gibbs R."/>
            <person name="Loomis W.F."/>
            <person name="Platzer M."/>
            <person name="Kay R.R."/>
            <person name="Williams J."/>
            <person name="Dear P.H."/>
            <person name="Noegel A.A."/>
            <person name="Barrell B."/>
            <person name="Kuspa A."/>
        </authorList>
    </citation>
    <scope>NUCLEOTIDE SEQUENCE [LARGE SCALE GENOMIC DNA]</scope>
    <source>
        <strain evidence="4 5">AX4</strain>
    </source>
</reference>
<evidence type="ECO:0000256" key="1">
    <source>
        <dbReference type="ARBA" id="ARBA00022741"/>
    </source>
</evidence>
<gene>
    <name evidence="4" type="ORF">DDB_G0282647</name>
</gene>
<dbReference type="PaxDb" id="44689-DDB0233272"/>
<dbReference type="RefSeq" id="XP_640174.1">
    <property type="nucleotide sequence ID" value="XM_635082.1"/>
</dbReference>
<evidence type="ECO:0000256" key="3">
    <source>
        <dbReference type="ARBA" id="ARBA00023288"/>
    </source>
</evidence>
<keyword evidence="5" id="KW-1185">Reference proteome</keyword>
<dbReference type="EMBL" id="AAFI02000047">
    <property type="protein sequence ID" value="EAL66183.1"/>
    <property type="molecule type" value="Genomic_DNA"/>
</dbReference>
<dbReference type="Gene3D" id="3.40.50.300">
    <property type="entry name" value="P-loop containing nucleotide triphosphate hydrolases"/>
    <property type="match status" value="1"/>
</dbReference>
<dbReference type="GeneID" id="8623712"/>
<dbReference type="PANTHER" id="PTHR47977">
    <property type="entry name" value="RAS-RELATED PROTEIN RAB"/>
    <property type="match status" value="1"/>
</dbReference>
<dbReference type="KEGG" id="ddi:DDB_G0282647"/>
<dbReference type="GO" id="GO:0016192">
    <property type="term" value="P:vesicle-mediated transport"/>
    <property type="evidence" value="ECO:0000318"/>
    <property type="project" value="GO_Central"/>
</dbReference>
<dbReference type="InterPro" id="IPR001806">
    <property type="entry name" value="Small_GTPase"/>
</dbReference>
<dbReference type="HOGENOM" id="CLU_1083493_0_0_1"/>
<evidence type="ECO:0000313" key="5">
    <source>
        <dbReference type="Proteomes" id="UP000002195"/>
    </source>
</evidence>
<dbReference type="Proteomes" id="UP000002195">
    <property type="component" value="Unassembled WGS sequence"/>
</dbReference>
<name>Q54S65_DICDI</name>
<dbReference type="eggNOG" id="KOG0084">
    <property type="taxonomic scope" value="Eukaryota"/>
</dbReference>
<keyword evidence="3" id="KW-0449">Lipoprotein</keyword>
<dbReference type="Pfam" id="PF00071">
    <property type="entry name" value="Ras"/>
    <property type="match status" value="1"/>
</dbReference>
<dbReference type="PhylomeDB" id="Q54S65"/>
<dbReference type="STRING" id="44689.Q54S65"/>
<organism evidence="4 5">
    <name type="scientific">Dictyostelium discoideum</name>
    <name type="common">Social amoeba</name>
    <dbReference type="NCBI Taxonomy" id="44689"/>
    <lineage>
        <taxon>Eukaryota</taxon>
        <taxon>Amoebozoa</taxon>
        <taxon>Evosea</taxon>
        <taxon>Eumycetozoa</taxon>
        <taxon>Dictyostelia</taxon>
        <taxon>Dictyosteliales</taxon>
        <taxon>Dictyosteliaceae</taxon>
        <taxon>Dictyostelium</taxon>
    </lineage>
</organism>
<dbReference type="dictyBase" id="DDB_G0282647"/>
<evidence type="ECO:0000256" key="2">
    <source>
        <dbReference type="ARBA" id="ARBA00023134"/>
    </source>
</evidence>
<dbReference type="PROSITE" id="PS51419">
    <property type="entry name" value="RAB"/>
    <property type="match status" value="1"/>
</dbReference>
<proteinExistence type="predicted"/>
<keyword evidence="1" id="KW-0547">Nucleotide-binding</keyword>
<dbReference type="InParanoid" id="Q54S65"/>
<dbReference type="AlphaFoldDB" id="Q54S65"/>
<comment type="caution">
    <text evidence="4">The sequence shown here is derived from an EMBL/GenBank/DDBJ whole genome shotgun (WGS) entry which is preliminary data.</text>
</comment>
<dbReference type="InterPro" id="IPR027417">
    <property type="entry name" value="P-loop_NTPase"/>
</dbReference>